<comment type="function">
    <text evidence="6">Also exhibits azoreductase activity. Catalyzes the reductive cleavage of the azo bond in aromatic azo compounds to the corresponding amines.</text>
</comment>
<comment type="catalytic activity">
    <reaction evidence="6">
        <text>2 a quinone + NADH + H(+) = 2 a 1,4-benzosemiquinone + NAD(+)</text>
        <dbReference type="Rhea" id="RHEA:65952"/>
        <dbReference type="ChEBI" id="CHEBI:15378"/>
        <dbReference type="ChEBI" id="CHEBI:57540"/>
        <dbReference type="ChEBI" id="CHEBI:57945"/>
        <dbReference type="ChEBI" id="CHEBI:132124"/>
        <dbReference type="ChEBI" id="CHEBI:134225"/>
    </reaction>
</comment>
<evidence type="ECO:0000256" key="3">
    <source>
        <dbReference type="ARBA" id="ARBA00023002"/>
    </source>
</evidence>
<evidence type="ECO:0000256" key="2">
    <source>
        <dbReference type="ARBA" id="ARBA00022643"/>
    </source>
</evidence>
<feature type="domain" description="Flavodoxin-like fold" evidence="7">
    <location>
        <begin position="4"/>
        <end position="175"/>
    </location>
</feature>
<evidence type="ECO:0000313" key="9">
    <source>
        <dbReference type="Proteomes" id="UP001494902"/>
    </source>
</evidence>
<evidence type="ECO:0000313" key="8">
    <source>
        <dbReference type="EMBL" id="MEQ3553518.1"/>
    </source>
</evidence>
<dbReference type="PANTHER" id="PTHR43741">
    <property type="entry name" value="FMN-DEPENDENT NADH-AZOREDUCTASE 1"/>
    <property type="match status" value="1"/>
</dbReference>
<feature type="binding site" evidence="6">
    <location>
        <position position="10"/>
    </location>
    <ligand>
        <name>FMN</name>
        <dbReference type="ChEBI" id="CHEBI:58210"/>
    </ligand>
</feature>
<dbReference type="InterPro" id="IPR023048">
    <property type="entry name" value="NADH:quinone_OxRdtase_FMN_depd"/>
</dbReference>
<comment type="catalytic activity">
    <reaction evidence="5">
        <text>N,N-dimethyl-1,4-phenylenediamine + anthranilate + 2 NAD(+) = 2-(4-dimethylaminophenyl)diazenylbenzoate + 2 NADH + 2 H(+)</text>
        <dbReference type="Rhea" id="RHEA:55872"/>
        <dbReference type="ChEBI" id="CHEBI:15378"/>
        <dbReference type="ChEBI" id="CHEBI:15783"/>
        <dbReference type="ChEBI" id="CHEBI:16567"/>
        <dbReference type="ChEBI" id="CHEBI:57540"/>
        <dbReference type="ChEBI" id="CHEBI:57945"/>
        <dbReference type="ChEBI" id="CHEBI:71579"/>
        <dbReference type="EC" id="1.7.1.17"/>
    </reaction>
    <physiologicalReaction direction="right-to-left" evidence="5">
        <dbReference type="Rhea" id="RHEA:55874"/>
    </physiologicalReaction>
</comment>
<evidence type="ECO:0000259" key="7">
    <source>
        <dbReference type="Pfam" id="PF02525"/>
    </source>
</evidence>
<dbReference type="RefSeq" id="WP_349300592.1">
    <property type="nucleotide sequence ID" value="NZ_JBEDNQ010000011.1"/>
</dbReference>
<comment type="similarity">
    <text evidence="6">Belongs to the azoreductase type 1 family.</text>
</comment>
<keyword evidence="9" id="KW-1185">Reference proteome</keyword>
<evidence type="ECO:0000256" key="6">
    <source>
        <dbReference type="HAMAP-Rule" id="MF_01216"/>
    </source>
</evidence>
<reference evidence="8 9" key="1">
    <citation type="submission" date="2024-03" db="EMBL/GenBank/DDBJ databases">
        <title>Draft genome sequence of Pseudonocardia nematodicida JCM 31783.</title>
        <authorList>
            <person name="Butdee W."/>
            <person name="Duangmal K."/>
        </authorList>
    </citation>
    <scope>NUCLEOTIDE SEQUENCE [LARGE SCALE GENOMIC DNA]</scope>
    <source>
        <strain evidence="8 9">JCM 31783</strain>
    </source>
</reference>
<comment type="subunit">
    <text evidence="6">Homodimer.</text>
</comment>
<dbReference type="InterPro" id="IPR029039">
    <property type="entry name" value="Flavoprotein-like_sf"/>
</dbReference>
<protein>
    <recommendedName>
        <fullName evidence="6">FMN dependent NADH:quinone oxidoreductase</fullName>
        <ecNumber evidence="6">1.6.5.-</ecNumber>
    </recommendedName>
    <alternativeName>
        <fullName evidence="6">Azo-dye reductase</fullName>
    </alternativeName>
    <alternativeName>
        <fullName evidence="6">FMN-dependent NADH-azo compound oxidoreductase</fullName>
    </alternativeName>
    <alternativeName>
        <fullName evidence="6">FMN-dependent NADH-azoreductase</fullName>
        <ecNumber evidence="6">1.7.1.17</ecNumber>
    </alternativeName>
</protein>
<comment type="caution">
    <text evidence="6">Lacks conserved residue(s) required for the propagation of feature annotation.</text>
</comment>
<dbReference type="EC" id="1.7.1.17" evidence="6"/>
<keyword evidence="4 6" id="KW-0520">NAD</keyword>
<dbReference type="InterPro" id="IPR003680">
    <property type="entry name" value="Flavodoxin_fold"/>
</dbReference>
<keyword evidence="1 6" id="KW-0285">Flavoprotein</keyword>
<name>A0ABV1KJL2_9PSEU</name>
<comment type="caution">
    <text evidence="8">The sequence shown here is derived from an EMBL/GenBank/DDBJ whole genome shotgun (WGS) entry which is preliminary data.</text>
</comment>
<dbReference type="Pfam" id="PF02525">
    <property type="entry name" value="Flavodoxin_2"/>
    <property type="match status" value="1"/>
</dbReference>
<feature type="binding site" evidence="6">
    <location>
        <begin position="17"/>
        <end position="19"/>
    </location>
    <ligand>
        <name>FMN</name>
        <dbReference type="ChEBI" id="CHEBI:58210"/>
    </ligand>
</feature>
<evidence type="ECO:0000256" key="1">
    <source>
        <dbReference type="ARBA" id="ARBA00022630"/>
    </source>
</evidence>
<evidence type="ECO:0000256" key="5">
    <source>
        <dbReference type="ARBA" id="ARBA00048542"/>
    </source>
</evidence>
<comment type="cofactor">
    <cofactor evidence="6">
        <name>FMN</name>
        <dbReference type="ChEBI" id="CHEBI:58210"/>
    </cofactor>
    <text evidence="6">Binds 1 FMN per subunit.</text>
</comment>
<keyword evidence="3 6" id="KW-0560">Oxidoreductase</keyword>
<sequence length="214" mass="22593">MPSLLRLDSSAAAGRNSVSRTLTGEFDRAWTARGGDRTVVHRDLHADPVPHLPDAELHWPRDMRPDTVVDAAAERLQYALIDELLAADVLLLGVPLYNYGLPSTLKAWIDHVHVPGVTAALPGGSTRPLAGRPAVVVTAQGASYDDGSPTAGWDHATPHLEIVLGEVFGMSVTTVPVPLTLAGRLPALAGFREVAEQNLAGARARLGELASTLG</sequence>
<evidence type="ECO:0000256" key="4">
    <source>
        <dbReference type="ARBA" id="ARBA00023027"/>
    </source>
</evidence>
<proteinExistence type="inferred from homology"/>
<dbReference type="SUPFAM" id="SSF52218">
    <property type="entry name" value="Flavoproteins"/>
    <property type="match status" value="1"/>
</dbReference>
<dbReference type="PANTHER" id="PTHR43741:SF4">
    <property type="entry name" value="FMN-DEPENDENT NADH:QUINONE OXIDOREDUCTASE"/>
    <property type="match status" value="1"/>
</dbReference>
<accession>A0ABV1KJL2</accession>
<dbReference type="InterPro" id="IPR050104">
    <property type="entry name" value="FMN-dep_NADH:Q_OxRdtase_AzoR1"/>
</dbReference>
<dbReference type="EC" id="1.6.5.-" evidence="6"/>
<comment type="function">
    <text evidence="6">Quinone reductase that provides resistance to thiol-specific stress caused by electrophilic quinones.</text>
</comment>
<dbReference type="EMBL" id="JBEDNQ010000011">
    <property type="protein sequence ID" value="MEQ3553518.1"/>
    <property type="molecule type" value="Genomic_DNA"/>
</dbReference>
<organism evidence="8 9">
    <name type="scientific">Pseudonocardia nematodicida</name>
    <dbReference type="NCBI Taxonomy" id="1206997"/>
    <lineage>
        <taxon>Bacteria</taxon>
        <taxon>Bacillati</taxon>
        <taxon>Actinomycetota</taxon>
        <taxon>Actinomycetes</taxon>
        <taxon>Pseudonocardiales</taxon>
        <taxon>Pseudonocardiaceae</taxon>
        <taxon>Pseudonocardia</taxon>
    </lineage>
</organism>
<dbReference type="Proteomes" id="UP001494902">
    <property type="component" value="Unassembled WGS sequence"/>
</dbReference>
<dbReference type="Gene3D" id="3.40.50.360">
    <property type="match status" value="1"/>
</dbReference>
<keyword evidence="2 6" id="KW-0288">FMN</keyword>
<dbReference type="HAMAP" id="MF_01216">
    <property type="entry name" value="Azoreductase_type1"/>
    <property type="match status" value="1"/>
</dbReference>
<gene>
    <name evidence="6" type="primary">azoR</name>
    <name evidence="8" type="ORF">WIS52_23855</name>
</gene>